<evidence type="ECO:0008006" key="9">
    <source>
        <dbReference type="Google" id="ProtNLM"/>
    </source>
</evidence>
<reference evidence="7 8" key="1">
    <citation type="submission" date="2018-08" db="EMBL/GenBank/DDBJ databases">
        <title>Chitinophagaceae sp. K23C18032701, a novel bacterium isolated from forest soil.</title>
        <authorList>
            <person name="Wang C."/>
        </authorList>
    </citation>
    <scope>NUCLEOTIDE SEQUENCE [LARGE SCALE GENOMIC DNA]</scope>
    <source>
        <strain evidence="7 8">K23C18032701</strain>
    </source>
</reference>
<keyword evidence="2" id="KW-1003">Cell membrane</keyword>
<dbReference type="OrthoDB" id="9342487at2"/>
<evidence type="ECO:0000313" key="7">
    <source>
        <dbReference type="EMBL" id="RFM28068.1"/>
    </source>
</evidence>
<dbReference type="Proteomes" id="UP000261284">
    <property type="component" value="Unassembled WGS sequence"/>
</dbReference>
<evidence type="ECO:0000256" key="4">
    <source>
        <dbReference type="ARBA" id="ARBA00022989"/>
    </source>
</evidence>
<evidence type="ECO:0000256" key="5">
    <source>
        <dbReference type="ARBA" id="ARBA00023136"/>
    </source>
</evidence>
<feature type="transmembrane region" description="Helical" evidence="6">
    <location>
        <begin position="116"/>
        <end position="141"/>
    </location>
</feature>
<proteinExistence type="predicted"/>
<comment type="caution">
    <text evidence="7">The sequence shown here is derived from an EMBL/GenBank/DDBJ whole genome shotgun (WGS) entry which is preliminary data.</text>
</comment>
<keyword evidence="8" id="KW-1185">Reference proteome</keyword>
<dbReference type="Pfam" id="PF01810">
    <property type="entry name" value="LysE"/>
    <property type="match status" value="1"/>
</dbReference>
<protein>
    <recommendedName>
        <fullName evidence="9">Lysine transporter LysE</fullName>
    </recommendedName>
</protein>
<dbReference type="AlphaFoldDB" id="A0A3E1NJV5"/>
<keyword evidence="4 6" id="KW-1133">Transmembrane helix</keyword>
<feature type="transmembrane region" description="Helical" evidence="6">
    <location>
        <begin position="153"/>
        <end position="172"/>
    </location>
</feature>
<name>A0A3E1NJV5_9BACT</name>
<dbReference type="PANTHER" id="PTHR30086:SF20">
    <property type="entry name" value="ARGININE EXPORTER PROTEIN ARGO-RELATED"/>
    <property type="match status" value="1"/>
</dbReference>
<evidence type="ECO:0000256" key="3">
    <source>
        <dbReference type="ARBA" id="ARBA00022692"/>
    </source>
</evidence>
<keyword evidence="5 6" id="KW-0472">Membrane</keyword>
<sequence length="211" mass="23742">MHLIFIASMGWLLSFLGQLPLGTMSITATQITVQESFRNAWKYAIGVTIVEVIYLRLVLYGVDGIRRHETLFSVLGWLTVVFFLALAIWSIISIKKDAGEGKEKKAMLLNNKLNRFLLGLSMSALNPAQIPFWFIWTSYFLDTKVLQSDATQFNFFSIGAGIGTISGLTLYMYGGNWLITKLKTSNRTLNKIMAAIFVIAAAAQIWRMLTR</sequence>
<feature type="transmembrane region" description="Helical" evidence="6">
    <location>
        <begin position="41"/>
        <end position="59"/>
    </location>
</feature>
<evidence type="ECO:0000256" key="6">
    <source>
        <dbReference type="SAM" id="Phobius"/>
    </source>
</evidence>
<dbReference type="PANTHER" id="PTHR30086">
    <property type="entry name" value="ARGININE EXPORTER PROTEIN ARGO"/>
    <property type="match status" value="1"/>
</dbReference>
<evidence type="ECO:0000313" key="8">
    <source>
        <dbReference type="Proteomes" id="UP000261284"/>
    </source>
</evidence>
<accession>A0A3E1NJV5</accession>
<feature type="transmembrane region" description="Helical" evidence="6">
    <location>
        <begin position="192"/>
        <end position="209"/>
    </location>
</feature>
<keyword evidence="3 6" id="KW-0812">Transmembrane</keyword>
<dbReference type="InterPro" id="IPR001123">
    <property type="entry name" value="LeuE-type"/>
</dbReference>
<comment type="subcellular location">
    <subcellularLocation>
        <location evidence="1">Cell membrane</location>
        <topology evidence="1">Multi-pass membrane protein</topology>
    </subcellularLocation>
</comment>
<dbReference type="GO" id="GO:0015171">
    <property type="term" value="F:amino acid transmembrane transporter activity"/>
    <property type="evidence" value="ECO:0007669"/>
    <property type="project" value="TreeGrafter"/>
</dbReference>
<gene>
    <name evidence="7" type="ORF">DXN05_11070</name>
</gene>
<evidence type="ECO:0000256" key="2">
    <source>
        <dbReference type="ARBA" id="ARBA00022475"/>
    </source>
</evidence>
<feature type="transmembrane region" description="Helical" evidence="6">
    <location>
        <begin position="71"/>
        <end position="92"/>
    </location>
</feature>
<dbReference type="EMBL" id="QTJU01000003">
    <property type="protein sequence ID" value="RFM28068.1"/>
    <property type="molecule type" value="Genomic_DNA"/>
</dbReference>
<dbReference type="RefSeq" id="WP_116847314.1">
    <property type="nucleotide sequence ID" value="NZ_QTJU01000003.1"/>
</dbReference>
<dbReference type="GO" id="GO:0005886">
    <property type="term" value="C:plasma membrane"/>
    <property type="evidence" value="ECO:0007669"/>
    <property type="project" value="UniProtKB-SubCell"/>
</dbReference>
<evidence type="ECO:0000256" key="1">
    <source>
        <dbReference type="ARBA" id="ARBA00004651"/>
    </source>
</evidence>
<organism evidence="7 8">
    <name type="scientific">Deminuibacter soli</name>
    <dbReference type="NCBI Taxonomy" id="2291815"/>
    <lineage>
        <taxon>Bacteria</taxon>
        <taxon>Pseudomonadati</taxon>
        <taxon>Bacteroidota</taxon>
        <taxon>Chitinophagia</taxon>
        <taxon>Chitinophagales</taxon>
        <taxon>Chitinophagaceae</taxon>
        <taxon>Deminuibacter</taxon>
    </lineage>
</organism>